<sequence length="817" mass="88103">MTKLTPFVSLCSSVVLLAACGGGGGSQTITEPQPVTQPETPSVVRTTESLVLPESLEVVSATGASANSFTRMAKKGLMFSMAGFDDAGTDYSNSRQHVHTWVEALEPVEMVNSILCFAGKLKATEFVNAGPYLALVDESQCFDEEGEETQLGDNGQVQSKDTSKRFINAVVDATRSGDTEPLIVEAWIKDVAGEGPDGPMSIKMRAVITEGASETNPYGQFSFTWQMVDNLTNTQANFGSGEIQTVNTLEGFIGFTLYEANGVESETFSYSREQQASVVMRNDLSDGVALTGFYEQNPFYEGGASYGLSFDNDRVLIQQADSFADLPYRTGDVGAGSCLSRTDFVENVWRYDLFDANTGAAVRINSGFPVQIDTDGNGVFDQHGYVGYHGLWADGEASFADGTQMQRGHMGDSNSSSEIYTLNTAPGRLVQYSMETLPLAELRGSELMYWDQEAQSAGFDQWVVQYLTANADQVGADGFYLVAGMRWGDQGPAQRTALEQPVMISPQSDWDIFHFWSQQLGGQVRYKPGAAGVKFYRETVINGAESELFANGALELVCLNDCPVGSITENTLGDWHEVNSPMVQPESINAAPAFSFANSGDAALTLVRSDNGESVTFASTLSRASLEAAGSTWAWGLRSGALVTAADAALLTNTWDIWGSESVQTYYQWETGFDQWQKLVTLVDATGQRVQFDQPLSLTYRHNTSQDRNNSSAADGQVFQINYGGRGDFWGIPHRQDGDRWSPMFSIADGVTLGDASQYVIKAIDIERQMADAPNSCSALAVNDPAAPLPEGVSGNADIGSMPSVTGGASVIDGEVQ</sequence>
<evidence type="ECO:0000256" key="2">
    <source>
        <dbReference type="SAM" id="SignalP"/>
    </source>
</evidence>
<gene>
    <name evidence="3" type="ordered locus">M5M_18035</name>
</gene>
<evidence type="ECO:0000313" key="4">
    <source>
        <dbReference type="Proteomes" id="UP000000466"/>
    </source>
</evidence>
<accession>K4KR49</accession>
<organism evidence="3 4">
    <name type="scientific">Simiduia agarivorans (strain DSM 21679 / JCM 13881 / BCRC 17597 / SA1)</name>
    <dbReference type="NCBI Taxonomy" id="1117647"/>
    <lineage>
        <taxon>Bacteria</taxon>
        <taxon>Pseudomonadati</taxon>
        <taxon>Pseudomonadota</taxon>
        <taxon>Gammaproteobacteria</taxon>
        <taxon>Cellvibrionales</taxon>
        <taxon>Cellvibrionaceae</taxon>
        <taxon>Simiduia</taxon>
    </lineage>
</organism>
<keyword evidence="4" id="KW-1185">Reference proteome</keyword>
<evidence type="ECO:0008006" key="5">
    <source>
        <dbReference type="Google" id="ProtNLM"/>
    </source>
</evidence>
<dbReference type="eggNOG" id="ENOG502Z9ZZ">
    <property type="taxonomic scope" value="Bacteria"/>
</dbReference>
<dbReference type="AlphaFoldDB" id="K4KR49"/>
<name>K4KR49_SIMAS</name>
<dbReference type="PROSITE" id="PS51257">
    <property type="entry name" value="PROKAR_LIPOPROTEIN"/>
    <property type="match status" value="1"/>
</dbReference>
<evidence type="ECO:0000313" key="3">
    <source>
        <dbReference type="EMBL" id="AFV00736.1"/>
    </source>
</evidence>
<keyword evidence="2" id="KW-0732">Signal</keyword>
<dbReference type="HOGENOM" id="CLU_345771_0_0_6"/>
<feature type="region of interest" description="Disordered" evidence="1">
    <location>
        <begin position="794"/>
        <end position="817"/>
    </location>
</feature>
<dbReference type="KEGG" id="saga:M5M_18035"/>
<evidence type="ECO:0000256" key="1">
    <source>
        <dbReference type="SAM" id="MobiDB-lite"/>
    </source>
</evidence>
<dbReference type="OrthoDB" id="6188149at2"/>
<dbReference type="Proteomes" id="UP000000466">
    <property type="component" value="Chromosome"/>
</dbReference>
<dbReference type="RefSeq" id="WP_015048888.1">
    <property type="nucleotide sequence ID" value="NC_018868.3"/>
</dbReference>
<dbReference type="EMBL" id="CP003746">
    <property type="protein sequence ID" value="AFV00736.1"/>
    <property type="molecule type" value="Genomic_DNA"/>
</dbReference>
<reference evidence="3 4" key="1">
    <citation type="journal article" date="2013" name="Genome Announc.">
        <title>Complete genome sequence of Simiduia agarivorans SA1(T), a marine bacterium able to degrade a variety of polysaccharides.</title>
        <authorList>
            <person name="Lin S.Y."/>
            <person name="Shieh W.Y."/>
            <person name="Chen J.S."/>
            <person name="Tang S.L."/>
        </authorList>
    </citation>
    <scope>NUCLEOTIDE SEQUENCE [LARGE SCALE GENOMIC DNA]</scope>
    <source>
        <strain evidence="4">DSM 21679 / JCM 13881 / BCRC 17597 / SA1</strain>
    </source>
</reference>
<feature type="chain" id="PRO_5003878600" description="Lipoprotein" evidence="2">
    <location>
        <begin position="19"/>
        <end position="817"/>
    </location>
</feature>
<feature type="signal peptide" evidence="2">
    <location>
        <begin position="1"/>
        <end position="18"/>
    </location>
</feature>
<proteinExistence type="predicted"/>
<protein>
    <recommendedName>
        <fullName evidence="5">Lipoprotein</fullName>
    </recommendedName>
</protein>